<feature type="non-terminal residue" evidence="2">
    <location>
        <position position="1"/>
    </location>
</feature>
<organism evidence="2 3">
    <name type="scientific">Hydnum rufescens UP504</name>
    <dbReference type="NCBI Taxonomy" id="1448309"/>
    <lineage>
        <taxon>Eukaryota</taxon>
        <taxon>Fungi</taxon>
        <taxon>Dikarya</taxon>
        <taxon>Basidiomycota</taxon>
        <taxon>Agaricomycotina</taxon>
        <taxon>Agaricomycetes</taxon>
        <taxon>Cantharellales</taxon>
        <taxon>Hydnaceae</taxon>
        <taxon>Hydnum</taxon>
    </lineage>
</organism>
<dbReference type="AlphaFoldDB" id="A0A9P6AAV8"/>
<reference evidence="2" key="1">
    <citation type="journal article" date="2020" name="Nat. Commun.">
        <title>Large-scale genome sequencing of mycorrhizal fungi provides insights into the early evolution of symbiotic traits.</title>
        <authorList>
            <person name="Miyauchi S."/>
            <person name="Kiss E."/>
            <person name="Kuo A."/>
            <person name="Drula E."/>
            <person name="Kohler A."/>
            <person name="Sanchez-Garcia M."/>
            <person name="Morin E."/>
            <person name="Andreopoulos B."/>
            <person name="Barry K.W."/>
            <person name="Bonito G."/>
            <person name="Buee M."/>
            <person name="Carver A."/>
            <person name="Chen C."/>
            <person name="Cichocki N."/>
            <person name="Clum A."/>
            <person name="Culley D."/>
            <person name="Crous P.W."/>
            <person name="Fauchery L."/>
            <person name="Girlanda M."/>
            <person name="Hayes R.D."/>
            <person name="Keri Z."/>
            <person name="LaButti K."/>
            <person name="Lipzen A."/>
            <person name="Lombard V."/>
            <person name="Magnuson J."/>
            <person name="Maillard F."/>
            <person name="Murat C."/>
            <person name="Nolan M."/>
            <person name="Ohm R.A."/>
            <person name="Pangilinan J."/>
            <person name="Pereira M.F."/>
            <person name="Perotto S."/>
            <person name="Peter M."/>
            <person name="Pfister S."/>
            <person name="Riley R."/>
            <person name="Sitrit Y."/>
            <person name="Stielow J.B."/>
            <person name="Szollosi G."/>
            <person name="Zifcakova L."/>
            <person name="Stursova M."/>
            <person name="Spatafora J.W."/>
            <person name="Tedersoo L."/>
            <person name="Vaario L.M."/>
            <person name="Yamada A."/>
            <person name="Yan M."/>
            <person name="Wang P."/>
            <person name="Xu J."/>
            <person name="Bruns T."/>
            <person name="Baldrian P."/>
            <person name="Vilgalys R."/>
            <person name="Dunand C."/>
            <person name="Henrissat B."/>
            <person name="Grigoriev I.V."/>
            <person name="Hibbett D."/>
            <person name="Nagy L.G."/>
            <person name="Martin F.M."/>
        </authorList>
    </citation>
    <scope>NUCLEOTIDE SEQUENCE</scope>
    <source>
        <strain evidence="2">UP504</strain>
    </source>
</reference>
<accession>A0A9P6AAV8</accession>
<feature type="compositionally biased region" description="Basic residues" evidence="1">
    <location>
        <begin position="59"/>
        <end position="70"/>
    </location>
</feature>
<evidence type="ECO:0000256" key="1">
    <source>
        <dbReference type="SAM" id="MobiDB-lite"/>
    </source>
</evidence>
<comment type="caution">
    <text evidence="2">The sequence shown here is derived from an EMBL/GenBank/DDBJ whole genome shotgun (WGS) entry which is preliminary data.</text>
</comment>
<sequence>QQQQQQQQRQPQHMTMTTHPLKRVCGHKIKTKKNDRLLNEWPQANKATANETGTNETTKRRHERRRHKPHTCCSYRLNHPPNERPKRDAKNTPQMKPGNGNARREAAGAPDKPHTRFGGCVIVKQNGDPPNEPPLEMKIGPANDDHPNKTLDKTTHPPKRVCGNFTVDI</sequence>
<feature type="compositionally biased region" description="Basic residues" evidence="1">
    <location>
        <begin position="20"/>
        <end position="31"/>
    </location>
</feature>
<evidence type="ECO:0000313" key="3">
    <source>
        <dbReference type="Proteomes" id="UP000886523"/>
    </source>
</evidence>
<proteinExistence type="predicted"/>
<feature type="compositionally biased region" description="Low complexity" evidence="1">
    <location>
        <begin position="1"/>
        <end position="12"/>
    </location>
</feature>
<keyword evidence="3" id="KW-1185">Reference proteome</keyword>
<feature type="compositionally biased region" description="Basic and acidic residues" evidence="1">
    <location>
        <begin position="102"/>
        <end position="114"/>
    </location>
</feature>
<feature type="compositionally biased region" description="Basic and acidic residues" evidence="1">
    <location>
        <begin position="81"/>
        <end position="90"/>
    </location>
</feature>
<protein>
    <submittedName>
        <fullName evidence="2">Uncharacterized protein</fullName>
    </submittedName>
</protein>
<gene>
    <name evidence="2" type="ORF">BS47DRAFT_1370153</name>
</gene>
<dbReference type="Proteomes" id="UP000886523">
    <property type="component" value="Unassembled WGS sequence"/>
</dbReference>
<feature type="compositionally biased region" description="Low complexity" evidence="1">
    <location>
        <begin position="44"/>
        <end position="56"/>
    </location>
</feature>
<feature type="region of interest" description="Disordered" evidence="1">
    <location>
        <begin position="1"/>
        <end position="159"/>
    </location>
</feature>
<name>A0A9P6AAV8_9AGAM</name>
<dbReference type="EMBL" id="MU129888">
    <property type="protein sequence ID" value="KAF9502603.1"/>
    <property type="molecule type" value="Genomic_DNA"/>
</dbReference>
<feature type="compositionally biased region" description="Basic and acidic residues" evidence="1">
    <location>
        <begin position="143"/>
        <end position="155"/>
    </location>
</feature>
<evidence type="ECO:0000313" key="2">
    <source>
        <dbReference type="EMBL" id="KAF9502603.1"/>
    </source>
</evidence>